<dbReference type="RefSeq" id="XP_008024499.1">
    <property type="nucleotide sequence ID" value="XM_008026308.1"/>
</dbReference>
<keyword evidence="5" id="KW-0479">Metal-binding</keyword>
<evidence type="ECO:0000256" key="9">
    <source>
        <dbReference type="ARBA" id="ARBA00023204"/>
    </source>
</evidence>
<evidence type="ECO:0000256" key="10">
    <source>
        <dbReference type="ARBA" id="ARBA00023242"/>
    </source>
</evidence>
<dbReference type="GeneID" id="19401506"/>
<feature type="domain" description="Endonuclease/exonuclease/phosphatase" evidence="11">
    <location>
        <begin position="71"/>
        <end position="331"/>
    </location>
</feature>
<keyword evidence="9" id="KW-0234">DNA repair</keyword>
<evidence type="ECO:0000256" key="1">
    <source>
        <dbReference type="ARBA" id="ARBA00001936"/>
    </source>
</evidence>
<keyword evidence="13" id="KW-1185">Reference proteome</keyword>
<dbReference type="GO" id="GO:0046872">
    <property type="term" value="F:metal ion binding"/>
    <property type="evidence" value="ECO:0007669"/>
    <property type="project" value="UniProtKB-KW"/>
</dbReference>
<reference evidence="12 13" key="1">
    <citation type="journal article" date="2012" name="PLoS Pathog.">
        <title>Diverse lifestyles and strategies of plant pathogenesis encoded in the genomes of eighteen Dothideomycetes fungi.</title>
        <authorList>
            <person name="Ohm R.A."/>
            <person name="Feau N."/>
            <person name="Henrissat B."/>
            <person name="Schoch C.L."/>
            <person name="Horwitz B.A."/>
            <person name="Barry K.W."/>
            <person name="Condon B.J."/>
            <person name="Copeland A.C."/>
            <person name="Dhillon B."/>
            <person name="Glaser F."/>
            <person name="Hesse C.N."/>
            <person name="Kosti I."/>
            <person name="LaButti K."/>
            <person name="Lindquist E.A."/>
            <person name="Lucas S."/>
            <person name="Salamov A.A."/>
            <person name="Bradshaw R.E."/>
            <person name="Ciuffetti L."/>
            <person name="Hamelin R.C."/>
            <person name="Kema G.H.J."/>
            <person name="Lawrence C."/>
            <person name="Scott J.A."/>
            <person name="Spatafora J.W."/>
            <person name="Turgeon B.G."/>
            <person name="de Wit P.J.G.M."/>
            <person name="Zhong S."/>
            <person name="Goodwin S.B."/>
            <person name="Grigoriev I.V."/>
        </authorList>
    </citation>
    <scope>NUCLEOTIDE SEQUENCE [LARGE SCALE GENOMIC DNA]</scope>
    <source>
        <strain evidence="13">28A</strain>
    </source>
</reference>
<evidence type="ECO:0000256" key="8">
    <source>
        <dbReference type="ARBA" id="ARBA00022842"/>
    </source>
</evidence>
<keyword evidence="10" id="KW-0539">Nucleus</keyword>
<protein>
    <recommendedName>
        <fullName evidence="11">Endonuclease/exonuclease/phosphatase domain-containing protein</fullName>
    </recommendedName>
</protein>
<dbReference type="Proteomes" id="UP000016935">
    <property type="component" value="Unassembled WGS sequence"/>
</dbReference>
<proteinExistence type="predicted"/>
<evidence type="ECO:0000256" key="5">
    <source>
        <dbReference type="ARBA" id="ARBA00022723"/>
    </source>
</evidence>
<dbReference type="PANTHER" id="PTHR15822:SF4">
    <property type="entry name" value="TYROSYL-DNA PHOSPHODIESTERASE 2"/>
    <property type="match status" value="1"/>
</dbReference>
<organism evidence="12 13">
    <name type="scientific">Exserohilum turcicum (strain 28A)</name>
    <name type="common">Northern leaf blight fungus</name>
    <name type="synonym">Setosphaeria turcica</name>
    <dbReference type="NCBI Taxonomy" id="671987"/>
    <lineage>
        <taxon>Eukaryota</taxon>
        <taxon>Fungi</taxon>
        <taxon>Dikarya</taxon>
        <taxon>Ascomycota</taxon>
        <taxon>Pezizomycotina</taxon>
        <taxon>Dothideomycetes</taxon>
        <taxon>Pleosporomycetidae</taxon>
        <taxon>Pleosporales</taxon>
        <taxon>Pleosporineae</taxon>
        <taxon>Pleosporaceae</taxon>
        <taxon>Exserohilum</taxon>
    </lineage>
</organism>
<accession>R0KFB1</accession>
<comment type="cofactor">
    <cofactor evidence="2">
        <name>Mg(2+)</name>
        <dbReference type="ChEBI" id="CHEBI:18420"/>
    </cofactor>
</comment>
<keyword evidence="8" id="KW-0460">Magnesium</keyword>
<dbReference type="Gene3D" id="3.60.10.10">
    <property type="entry name" value="Endonuclease/exonuclease/phosphatase"/>
    <property type="match status" value="1"/>
</dbReference>
<evidence type="ECO:0000259" key="11">
    <source>
        <dbReference type="Pfam" id="PF03372"/>
    </source>
</evidence>
<comment type="cofactor">
    <cofactor evidence="1">
        <name>Mn(2+)</name>
        <dbReference type="ChEBI" id="CHEBI:29035"/>
    </cofactor>
</comment>
<dbReference type="eggNOG" id="ENOG502S394">
    <property type="taxonomic scope" value="Eukaryota"/>
</dbReference>
<evidence type="ECO:0000313" key="13">
    <source>
        <dbReference type="Proteomes" id="UP000016935"/>
    </source>
</evidence>
<dbReference type="OrthoDB" id="9975959at2759"/>
<evidence type="ECO:0000256" key="4">
    <source>
        <dbReference type="ARBA" id="ARBA00022722"/>
    </source>
</evidence>
<keyword evidence="6" id="KW-0227">DNA damage</keyword>
<evidence type="ECO:0000256" key="7">
    <source>
        <dbReference type="ARBA" id="ARBA00022801"/>
    </source>
</evidence>
<reference evidence="12 13" key="2">
    <citation type="journal article" date="2013" name="PLoS Genet.">
        <title>Comparative genome structure, secondary metabolite, and effector coding capacity across Cochliobolus pathogens.</title>
        <authorList>
            <person name="Condon B.J."/>
            <person name="Leng Y."/>
            <person name="Wu D."/>
            <person name="Bushley K.E."/>
            <person name="Ohm R.A."/>
            <person name="Otillar R."/>
            <person name="Martin J."/>
            <person name="Schackwitz W."/>
            <person name="Grimwood J."/>
            <person name="MohdZainudin N."/>
            <person name="Xue C."/>
            <person name="Wang R."/>
            <person name="Manning V.A."/>
            <person name="Dhillon B."/>
            <person name="Tu Z.J."/>
            <person name="Steffenson B.J."/>
            <person name="Salamov A."/>
            <person name="Sun H."/>
            <person name="Lowry S."/>
            <person name="LaButti K."/>
            <person name="Han J."/>
            <person name="Copeland A."/>
            <person name="Lindquist E."/>
            <person name="Barry K."/>
            <person name="Schmutz J."/>
            <person name="Baker S.E."/>
            <person name="Ciuffetti L.M."/>
            <person name="Grigoriev I.V."/>
            <person name="Zhong S."/>
            <person name="Turgeon B.G."/>
        </authorList>
    </citation>
    <scope>NUCLEOTIDE SEQUENCE [LARGE SCALE GENOMIC DNA]</scope>
    <source>
        <strain evidence="13">28A</strain>
    </source>
</reference>
<dbReference type="GO" id="GO:0004518">
    <property type="term" value="F:nuclease activity"/>
    <property type="evidence" value="ECO:0007669"/>
    <property type="project" value="UniProtKB-KW"/>
</dbReference>
<dbReference type="PANTHER" id="PTHR15822">
    <property type="entry name" value="TRAF AND TNF RECEPTOR-ASSOCIATED PROTEIN"/>
    <property type="match status" value="1"/>
</dbReference>
<dbReference type="Pfam" id="PF03372">
    <property type="entry name" value="Exo_endo_phos"/>
    <property type="match status" value="1"/>
</dbReference>
<gene>
    <name evidence="12" type="ORF">SETTUDRAFT_176976</name>
</gene>
<evidence type="ECO:0000256" key="6">
    <source>
        <dbReference type="ARBA" id="ARBA00022763"/>
    </source>
</evidence>
<dbReference type="GO" id="GO:0003697">
    <property type="term" value="F:single-stranded DNA binding"/>
    <property type="evidence" value="ECO:0007669"/>
    <property type="project" value="TreeGrafter"/>
</dbReference>
<dbReference type="GO" id="GO:0005737">
    <property type="term" value="C:cytoplasm"/>
    <property type="evidence" value="ECO:0007669"/>
    <property type="project" value="TreeGrafter"/>
</dbReference>
<dbReference type="InterPro" id="IPR005135">
    <property type="entry name" value="Endo/exonuclease/phosphatase"/>
</dbReference>
<dbReference type="AlphaFoldDB" id="R0KFB1"/>
<dbReference type="InterPro" id="IPR051547">
    <property type="entry name" value="TDP2-like"/>
</dbReference>
<evidence type="ECO:0000256" key="2">
    <source>
        <dbReference type="ARBA" id="ARBA00001946"/>
    </source>
</evidence>
<dbReference type="SUPFAM" id="SSF56219">
    <property type="entry name" value="DNase I-like"/>
    <property type="match status" value="1"/>
</dbReference>
<comment type="subcellular location">
    <subcellularLocation>
        <location evidence="3">Nucleus</location>
        <location evidence="3">PML body</location>
    </subcellularLocation>
</comment>
<dbReference type="GO" id="GO:0006302">
    <property type="term" value="P:double-strand break repair"/>
    <property type="evidence" value="ECO:0007669"/>
    <property type="project" value="TreeGrafter"/>
</dbReference>
<dbReference type="GO" id="GO:0070260">
    <property type="term" value="F:5'-tyrosyl-DNA phosphodiesterase activity"/>
    <property type="evidence" value="ECO:0007669"/>
    <property type="project" value="TreeGrafter"/>
</dbReference>
<keyword evidence="7" id="KW-0378">Hydrolase</keyword>
<evidence type="ECO:0000313" key="12">
    <source>
        <dbReference type="EMBL" id="EOA88004.1"/>
    </source>
</evidence>
<dbReference type="CDD" id="cd09080">
    <property type="entry name" value="TDP2"/>
    <property type="match status" value="1"/>
</dbReference>
<sequence>MSSAKPAPVLEALTSALNVPIQKREDSFYEPRQQGYYSPSPEGTWQLAQTNQTHAPNHSLPALNRRNIRLISWNIDVLTPFHEERMSAALTYLDELVFSTPPDVAIVVFLQEMGTSDMQQIRESVWIKKRFYLTDVDETSWLSPYYGTTMLVDRRLQINSVFRVPWYSKFDRDGLFVDICISESAKANANPRFIRLCNTHLESLVADPPVRPIQIAVASQYLHQSSVSCGVVAGDLNAIQPFDRTLHTENKLNDAYLMCGGSEDSEDGYTWGQQVPEALRNRFGCSRMDKILYMGSIQPTSFERIGIDVKVAEEHRQKMREAGQLEWVTDHYGVMADFVLLEGGELGQIGQSAML</sequence>
<dbReference type="EMBL" id="KB908559">
    <property type="protein sequence ID" value="EOA88004.1"/>
    <property type="molecule type" value="Genomic_DNA"/>
</dbReference>
<name>R0KFB1_EXST2</name>
<keyword evidence="4" id="KW-0540">Nuclease</keyword>
<evidence type="ECO:0000256" key="3">
    <source>
        <dbReference type="ARBA" id="ARBA00004322"/>
    </source>
</evidence>
<dbReference type="InterPro" id="IPR036691">
    <property type="entry name" value="Endo/exonu/phosph_ase_sf"/>
</dbReference>
<dbReference type="HOGENOM" id="CLU_042307_0_1_1"/>